<dbReference type="PANTHER" id="PTHR43787:SF11">
    <property type="entry name" value="UPF0026 PROTEIN SLR1464"/>
    <property type="match status" value="1"/>
</dbReference>
<sequence length="259" mass="28801">MQTVLFHSTIFGPIHSRRLGSSLGVNLMPDDGKVCTFDCLYCEAGYNAQGAGTTGLPTRRQVADALESKLKQLHAEGAPLDVITFSGNGEPTLHPDFAWIISDTVALRDRYFPQVKISVLSNATMLHKSDVVEALRLVDNNIQKLDSAKDDTIRLIDRPNQTSYSARRVIDQLKRFDGHVIIQTMMLRGSHDGVAIDNTTAEEVAALIAAYEEVKPQEVMIYSIDRKTPEEKLEKVSKDELERIADDIRRHGIKVQVSA</sequence>
<keyword evidence="2" id="KW-0004">4Fe-4S</keyword>
<gene>
    <name evidence="7" type="ORF">K8V47_07435</name>
</gene>
<proteinExistence type="predicted"/>
<dbReference type="PANTHER" id="PTHR43787">
    <property type="entry name" value="FEMO COFACTOR BIOSYNTHESIS PROTEIN NIFB-RELATED"/>
    <property type="match status" value="1"/>
</dbReference>
<protein>
    <submittedName>
        <fullName evidence="7">Radical SAM protein</fullName>
    </submittedName>
</protein>
<keyword evidence="5" id="KW-0408">Iron</keyword>
<reference evidence="7" key="2">
    <citation type="submission" date="2021-09" db="EMBL/GenBank/DDBJ databases">
        <authorList>
            <person name="Gilroy R."/>
        </authorList>
    </citation>
    <scope>NUCLEOTIDE SEQUENCE</scope>
    <source>
        <strain evidence="7">4100</strain>
    </source>
</reference>
<dbReference type="GO" id="GO:0003824">
    <property type="term" value="F:catalytic activity"/>
    <property type="evidence" value="ECO:0007669"/>
    <property type="project" value="InterPro"/>
</dbReference>
<evidence type="ECO:0000256" key="2">
    <source>
        <dbReference type="ARBA" id="ARBA00022485"/>
    </source>
</evidence>
<dbReference type="InterPro" id="IPR058240">
    <property type="entry name" value="rSAM_sf"/>
</dbReference>
<evidence type="ECO:0000256" key="3">
    <source>
        <dbReference type="ARBA" id="ARBA00022691"/>
    </source>
</evidence>
<evidence type="ECO:0000256" key="1">
    <source>
        <dbReference type="ARBA" id="ARBA00001966"/>
    </source>
</evidence>
<dbReference type="CDD" id="cd01335">
    <property type="entry name" value="Radical_SAM"/>
    <property type="match status" value="1"/>
</dbReference>
<dbReference type="GO" id="GO:0051539">
    <property type="term" value="F:4 iron, 4 sulfur cluster binding"/>
    <property type="evidence" value="ECO:0007669"/>
    <property type="project" value="UniProtKB-KW"/>
</dbReference>
<dbReference type="PROSITE" id="PS51918">
    <property type="entry name" value="RADICAL_SAM"/>
    <property type="match status" value="1"/>
</dbReference>
<accession>A0A4Q0UAJ3</accession>
<dbReference type="InterPro" id="IPR007197">
    <property type="entry name" value="rSAM"/>
</dbReference>
<keyword evidence="6" id="KW-0411">Iron-sulfur</keyword>
<dbReference type="SFLD" id="SFLDS00029">
    <property type="entry name" value="Radical_SAM"/>
    <property type="match status" value="1"/>
</dbReference>
<dbReference type="Pfam" id="PF04055">
    <property type="entry name" value="Radical_SAM"/>
    <property type="match status" value="1"/>
</dbReference>
<comment type="cofactor">
    <cofactor evidence="1">
        <name>[4Fe-4S] cluster</name>
        <dbReference type="ChEBI" id="CHEBI:49883"/>
    </cofactor>
</comment>
<comment type="caution">
    <text evidence="7">The sequence shown here is derived from an EMBL/GenBank/DDBJ whole genome shotgun (WGS) entry which is preliminary data.</text>
</comment>
<evidence type="ECO:0000256" key="5">
    <source>
        <dbReference type="ARBA" id="ARBA00023004"/>
    </source>
</evidence>
<name>A0A4Q0UAJ3_9BACT</name>
<keyword evidence="3" id="KW-0949">S-adenosyl-L-methionine</keyword>
<evidence type="ECO:0000256" key="6">
    <source>
        <dbReference type="ARBA" id="ARBA00023014"/>
    </source>
</evidence>
<reference evidence="7" key="1">
    <citation type="journal article" date="2021" name="PeerJ">
        <title>Extensive microbial diversity within the chicken gut microbiome revealed by metagenomics and culture.</title>
        <authorList>
            <person name="Gilroy R."/>
            <person name="Ravi A."/>
            <person name="Getino M."/>
            <person name="Pursley I."/>
            <person name="Horton D.L."/>
            <person name="Alikhan N.F."/>
            <person name="Baker D."/>
            <person name="Gharbi K."/>
            <person name="Hall N."/>
            <person name="Watson M."/>
            <person name="Adriaenssens E.M."/>
            <person name="Foster-Nyarko E."/>
            <person name="Jarju S."/>
            <person name="Secka A."/>
            <person name="Antonio M."/>
            <person name="Oren A."/>
            <person name="Chaudhuri R.R."/>
            <person name="La Ragione R."/>
            <person name="Hildebrand F."/>
            <person name="Pallen M.J."/>
        </authorList>
    </citation>
    <scope>NUCLEOTIDE SEQUENCE</scope>
    <source>
        <strain evidence="7">4100</strain>
    </source>
</reference>
<dbReference type="SFLD" id="SFLDG01083">
    <property type="entry name" value="Uncharacterised_Radical_SAM_Su"/>
    <property type="match status" value="1"/>
</dbReference>
<dbReference type="SUPFAM" id="SSF102114">
    <property type="entry name" value="Radical SAM enzymes"/>
    <property type="match status" value="1"/>
</dbReference>
<evidence type="ECO:0000313" key="7">
    <source>
        <dbReference type="EMBL" id="HJE39570.1"/>
    </source>
</evidence>
<dbReference type="GO" id="GO:0046872">
    <property type="term" value="F:metal ion binding"/>
    <property type="evidence" value="ECO:0007669"/>
    <property type="project" value="UniProtKB-KW"/>
</dbReference>
<dbReference type="EMBL" id="DYXT01000038">
    <property type="protein sequence ID" value="HJE39570.1"/>
    <property type="molecule type" value="Genomic_DNA"/>
</dbReference>
<evidence type="ECO:0000256" key="4">
    <source>
        <dbReference type="ARBA" id="ARBA00022723"/>
    </source>
</evidence>
<dbReference type="InterPro" id="IPR040084">
    <property type="entry name" value="GTPase_Obg"/>
</dbReference>
<dbReference type="Gene3D" id="3.20.20.70">
    <property type="entry name" value="Aldolase class I"/>
    <property type="match status" value="1"/>
</dbReference>
<evidence type="ECO:0000313" key="8">
    <source>
        <dbReference type="Proteomes" id="UP000711407"/>
    </source>
</evidence>
<dbReference type="AlphaFoldDB" id="A0A4Q0UAJ3"/>
<organism evidence="7 8">
    <name type="scientific">Candidatus Amulumruptor caecigallinarius</name>
    <dbReference type="NCBI Taxonomy" id="2109911"/>
    <lineage>
        <taxon>Bacteria</taxon>
        <taxon>Pseudomonadati</taxon>
        <taxon>Bacteroidota</taxon>
        <taxon>Bacteroidia</taxon>
        <taxon>Bacteroidales</taxon>
        <taxon>Muribaculaceae</taxon>
        <taxon>Candidatus Amulumruptor</taxon>
    </lineage>
</organism>
<dbReference type="InterPro" id="IPR013785">
    <property type="entry name" value="Aldolase_TIM"/>
</dbReference>
<dbReference type="Proteomes" id="UP000711407">
    <property type="component" value="Unassembled WGS sequence"/>
</dbReference>
<keyword evidence="4" id="KW-0479">Metal-binding</keyword>